<protein>
    <recommendedName>
        <fullName evidence="3">DUF4259 domain-containing protein</fullName>
    </recommendedName>
</protein>
<sequence length="311" mass="36408">MGTWGAGIKDNDTSMEVYEYFFEQYNQGEEPIKIKNDLLVKCKSDLEDVETKYDVLFSLALCLWETQSLDDELFMEIKDIQKNDYDLEVAKAMGADKIFLKQREKAVAKLIEKLSVPRTKAKKRIKPPIQIEGPFKTGDALCFQYPNDDYGIVVVATSEFFKKKGDMRFIYTDYVSKKKPTVEDVLNSHFIGFDWSMNLIGQQGEKYATSNGCAATFSSNQYSYNSANNRERYFDFYTRFFEPVLQLPVYTQVFFNTSWGSWMNTEDMENYHDFELKTKEVLKHCYENNLESKYRGISKETIREFNELLVK</sequence>
<dbReference type="RefSeq" id="WP_307409247.1">
    <property type="nucleotide sequence ID" value="NZ_JAUSUR010000005.1"/>
</dbReference>
<reference evidence="1 2" key="1">
    <citation type="submission" date="2023-07" db="EMBL/GenBank/DDBJ databases">
        <title>Genomic Encyclopedia of Type Strains, Phase IV (KMG-IV): sequencing the most valuable type-strain genomes for metagenomic binning, comparative biology and taxonomic classification.</title>
        <authorList>
            <person name="Goeker M."/>
        </authorList>
    </citation>
    <scope>NUCLEOTIDE SEQUENCE [LARGE SCALE GENOMIC DNA]</scope>
    <source>
        <strain evidence="1 2">DSM 16784</strain>
    </source>
</reference>
<name>A0ABU0E687_9FIRM</name>
<organism evidence="1 2">
    <name type="scientific">Breznakia pachnodae</name>
    <dbReference type="NCBI Taxonomy" id="265178"/>
    <lineage>
        <taxon>Bacteria</taxon>
        <taxon>Bacillati</taxon>
        <taxon>Bacillota</taxon>
        <taxon>Erysipelotrichia</taxon>
        <taxon>Erysipelotrichales</taxon>
        <taxon>Erysipelotrichaceae</taxon>
        <taxon>Breznakia</taxon>
    </lineage>
</organism>
<gene>
    <name evidence="1" type="ORF">J2S15_002768</name>
</gene>
<evidence type="ECO:0008006" key="3">
    <source>
        <dbReference type="Google" id="ProtNLM"/>
    </source>
</evidence>
<dbReference type="Proteomes" id="UP001230220">
    <property type="component" value="Unassembled WGS sequence"/>
</dbReference>
<evidence type="ECO:0000313" key="1">
    <source>
        <dbReference type="EMBL" id="MDQ0362015.1"/>
    </source>
</evidence>
<comment type="caution">
    <text evidence="1">The sequence shown here is derived from an EMBL/GenBank/DDBJ whole genome shotgun (WGS) entry which is preliminary data.</text>
</comment>
<accession>A0ABU0E687</accession>
<evidence type="ECO:0000313" key="2">
    <source>
        <dbReference type="Proteomes" id="UP001230220"/>
    </source>
</evidence>
<dbReference type="EMBL" id="JAUSUR010000005">
    <property type="protein sequence ID" value="MDQ0362015.1"/>
    <property type="molecule type" value="Genomic_DNA"/>
</dbReference>
<proteinExistence type="predicted"/>
<keyword evidence="2" id="KW-1185">Reference proteome</keyword>